<feature type="transmembrane region" description="Helical" evidence="1">
    <location>
        <begin position="493"/>
        <end position="510"/>
    </location>
</feature>
<gene>
    <name evidence="2" type="ORF">XD73_0265</name>
</gene>
<name>A0A101FYP4_9CHLR</name>
<sequence>MYWLRTSNNLSPLLFMLVAGMFSSGGFLLVSGSFKIRKFEAPLLGFGVGLTVYLWMANIAGHFLSPDLAFTLPAPIILISGIIWRSTRGKPFNESPCWRTILIQARSMLALIVFFTMIGRGLAIFDERKNLTLISLMANGDIPPHNPLNPTTLYQYHYGSQLLGASLVKTGGFFPWSAFDISKAVYWALCILLVYCLTRRFSSKSWAPILLSGAYVFMSGSRFLLMLLPEQFLSSLDASITFLGSSQDIGLPFSKAIFADWVIGGGPPSAYSYGFINGILKPLIMSHSGTETFALAIVLMIFLLVTSQPEKEGKWLVGILFAQLALTWETTYLLLAVTVLLLGIHALVKKTYQENHVLKTLVVASIISIPIVLLQGGTVTEMARNILHEIFSDSTTVNAHITEGGLFLFNRSPVIFSGHLGALSIFNPSQLVVGLCELGPIILTIPAIWKWLKNHTEKAFQTAGIALFISALVGLLIPVFFTYPSSARDITRFSGYGLSILLLLFLLFILDQWKSQKLGVKIIESFSLLTMAVGGLVVGAEQLSALGQPILAEGIDGWDARISAQIWGKLEPDALVYDASSMSWRSAVISGNPTLLESNTYTQTDFEQLRDEPTLQKFQSYGFEYIYIDETWWDTLDQDERALFEQSCVMEIAAIENDQKKVMRSLINISSCP</sequence>
<proteinExistence type="predicted"/>
<keyword evidence="1" id="KW-1133">Transmembrane helix</keyword>
<feature type="transmembrane region" description="Helical" evidence="1">
    <location>
        <begin position="431"/>
        <end position="452"/>
    </location>
</feature>
<keyword evidence="1 2" id="KW-0812">Transmembrane</keyword>
<feature type="transmembrane region" description="Helical" evidence="1">
    <location>
        <begin position="173"/>
        <end position="197"/>
    </location>
</feature>
<dbReference type="EMBL" id="LGFU01000005">
    <property type="protein sequence ID" value="KUK46861.1"/>
    <property type="molecule type" value="Genomic_DNA"/>
</dbReference>
<comment type="caution">
    <text evidence="2">The sequence shown here is derived from an EMBL/GenBank/DDBJ whole genome shotgun (WGS) entry which is preliminary data.</text>
</comment>
<feature type="transmembrane region" description="Helical" evidence="1">
    <location>
        <begin position="261"/>
        <end position="280"/>
    </location>
</feature>
<accession>A0A101FYP4</accession>
<feature type="transmembrane region" description="Helical" evidence="1">
    <location>
        <begin position="43"/>
        <end position="64"/>
    </location>
</feature>
<keyword evidence="1" id="KW-0472">Membrane</keyword>
<feature type="transmembrane region" description="Helical" evidence="1">
    <location>
        <begin position="522"/>
        <end position="540"/>
    </location>
</feature>
<feature type="transmembrane region" description="Helical" evidence="1">
    <location>
        <begin position="108"/>
        <end position="125"/>
    </location>
</feature>
<feature type="transmembrane region" description="Helical" evidence="1">
    <location>
        <begin position="292"/>
        <end position="309"/>
    </location>
</feature>
<protein>
    <submittedName>
        <fullName evidence="2">Transmembrane protein</fullName>
    </submittedName>
</protein>
<organism evidence="2 3">
    <name type="scientific">Anaerolinea thermophila</name>
    <dbReference type="NCBI Taxonomy" id="167964"/>
    <lineage>
        <taxon>Bacteria</taxon>
        <taxon>Bacillati</taxon>
        <taxon>Chloroflexota</taxon>
        <taxon>Anaerolineae</taxon>
        <taxon>Anaerolineales</taxon>
        <taxon>Anaerolineaceae</taxon>
        <taxon>Anaerolinea</taxon>
    </lineage>
</organism>
<feature type="transmembrane region" description="Helical" evidence="1">
    <location>
        <begin position="356"/>
        <end position="374"/>
    </location>
</feature>
<dbReference type="AlphaFoldDB" id="A0A101FYP4"/>
<feature type="transmembrane region" description="Helical" evidence="1">
    <location>
        <begin position="12"/>
        <end position="31"/>
    </location>
</feature>
<dbReference type="Proteomes" id="UP000064249">
    <property type="component" value="Unassembled WGS sequence"/>
</dbReference>
<feature type="transmembrane region" description="Helical" evidence="1">
    <location>
        <begin position="459"/>
        <end position="481"/>
    </location>
</feature>
<feature type="transmembrane region" description="Helical" evidence="1">
    <location>
        <begin position="70"/>
        <end position="87"/>
    </location>
</feature>
<evidence type="ECO:0000313" key="3">
    <source>
        <dbReference type="Proteomes" id="UP000064249"/>
    </source>
</evidence>
<feature type="transmembrane region" description="Helical" evidence="1">
    <location>
        <begin position="209"/>
        <end position="228"/>
    </location>
</feature>
<evidence type="ECO:0000256" key="1">
    <source>
        <dbReference type="SAM" id="Phobius"/>
    </source>
</evidence>
<evidence type="ECO:0000313" key="2">
    <source>
        <dbReference type="EMBL" id="KUK46861.1"/>
    </source>
</evidence>
<feature type="transmembrane region" description="Helical" evidence="1">
    <location>
        <begin position="315"/>
        <end position="344"/>
    </location>
</feature>
<reference evidence="2 3" key="1">
    <citation type="journal article" date="2015" name="MBio">
        <title>Genome-Resolved Metagenomic Analysis Reveals Roles for Candidate Phyla and Other Microbial Community Members in Biogeochemical Transformations in Oil Reservoirs.</title>
        <authorList>
            <person name="Hu P."/>
            <person name="Tom L."/>
            <person name="Singh A."/>
            <person name="Thomas B.C."/>
            <person name="Baker B.J."/>
            <person name="Piceno Y.M."/>
            <person name="Andersen G.L."/>
            <person name="Banfield J.F."/>
        </authorList>
    </citation>
    <scope>NUCLEOTIDE SEQUENCE [LARGE SCALE GENOMIC DNA]</scope>
    <source>
        <strain evidence="2">46_16</strain>
    </source>
</reference>